<feature type="region of interest" description="Disordered" evidence="1">
    <location>
        <begin position="18"/>
        <end position="65"/>
    </location>
</feature>
<feature type="region of interest" description="Disordered" evidence="1">
    <location>
        <begin position="97"/>
        <end position="155"/>
    </location>
</feature>
<keyword evidence="2" id="KW-0808">Transferase</keyword>
<evidence type="ECO:0000313" key="2">
    <source>
        <dbReference type="EMBL" id="GJT94006.1"/>
    </source>
</evidence>
<feature type="compositionally biased region" description="Basic and acidic residues" evidence="1">
    <location>
        <begin position="104"/>
        <end position="120"/>
    </location>
</feature>
<proteinExistence type="predicted"/>
<dbReference type="PANTHER" id="PTHR33710">
    <property type="entry name" value="BNAC02G09200D PROTEIN"/>
    <property type="match status" value="1"/>
</dbReference>
<dbReference type="Proteomes" id="UP001151760">
    <property type="component" value="Unassembled WGS sequence"/>
</dbReference>
<comment type="caution">
    <text evidence="2">The sequence shown here is derived from an EMBL/GenBank/DDBJ whole genome shotgun (WGS) entry which is preliminary data.</text>
</comment>
<dbReference type="EMBL" id="BQNB010020256">
    <property type="protein sequence ID" value="GJT94006.1"/>
    <property type="molecule type" value="Genomic_DNA"/>
</dbReference>
<dbReference type="Gene3D" id="3.60.10.10">
    <property type="entry name" value="Endonuclease/exonuclease/phosphatase"/>
    <property type="match status" value="1"/>
</dbReference>
<sequence>MRSKRDLKIPKILEGFVHNINTNSTTSKKNVSKKKDSVMNQSLNKNGKGDKGNNNGNTKKGEFSNVTEARYEEQQELEGFMGGLNGEQFPSIKDMAGMPSSPSLEKDTDSDGIKEGMSTRDEDDCVTKIAKTKENEGSSSKASNSGKENPWNLCKTGDGNELVEIPTIVNENGNEVFQDEGGDKGRSAINKWAMDGKEIKDRIEVMYKGKNVVVGTKKFVDVEYAWRKQVACAPLKRMEEATNVKETNVGDNIEKEDNNIQNKTNTKESKNGNNNLKEDELRGISKSNRFTLLNELVDIGLTPIIRYFKDRKEIIDVIDNMEEMDSEDVVDEVNGNEKSCLRNEVDGGGGLSTSDKQKEIQKLINEEKIQLMAVLETHIKIMIGWDNNSVNVWVIGQSKQYMFLLVESLNRKTKFFYTVVYASNSGGEWKDLWKSLQDQKHIVNGNPWAVSGDFNVTLNVNEHSSGSFSSSNDMKEFYEFINDVELKDINRSGFFFTWTKSLKNPNCRTLKKLDRIMANEGLITKYPDTHGGVNFPSDSEGSMEVGTARDILKNIQSAIKKDPGNANLRNKSCELLNEYNTTKKEEESMLFQKAKVEWLNEGYRNTSFSHKVLKERRHRSKIMDICDENGTRYENEEVAG</sequence>
<evidence type="ECO:0000313" key="3">
    <source>
        <dbReference type="Proteomes" id="UP001151760"/>
    </source>
</evidence>
<feature type="region of interest" description="Disordered" evidence="1">
    <location>
        <begin position="254"/>
        <end position="278"/>
    </location>
</feature>
<protein>
    <submittedName>
        <fullName evidence="2">RNA-directed DNA polymerase, eukaryota, reverse transcriptase zinc-binding domain protein</fullName>
    </submittedName>
</protein>
<dbReference type="PANTHER" id="PTHR33710:SF71">
    <property type="entry name" value="ENDONUCLEASE_EXONUCLEASE_PHOSPHATASE DOMAIN-CONTAINING PROTEIN"/>
    <property type="match status" value="1"/>
</dbReference>
<gene>
    <name evidence="2" type="ORF">Tco_1082851</name>
</gene>
<keyword evidence="3" id="KW-1185">Reference proteome</keyword>
<name>A0ABQ5I1K1_9ASTR</name>
<keyword evidence="2" id="KW-0695">RNA-directed DNA polymerase</keyword>
<reference evidence="2" key="1">
    <citation type="journal article" date="2022" name="Int. J. Mol. Sci.">
        <title>Draft Genome of Tanacetum Coccineum: Genomic Comparison of Closely Related Tanacetum-Family Plants.</title>
        <authorList>
            <person name="Yamashiro T."/>
            <person name="Shiraishi A."/>
            <person name="Nakayama K."/>
            <person name="Satake H."/>
        </authorList>
    </citation>
    <scope>NUCLEOTIDE SEQUENCE</scope>
</reference>
<evidence type="ECO:0000256" key="1">
    <source>
        <dbReference type="SAM" id="MobiDB-lite"/>
    </source>
</evidence>
<keyword evidence="2" id="KW-0548">Nucleotidyltransferase</keyword>
<feature type="compositionally biased region" description="Polar residues" evidence="1">
    <location>
        <begin position="137"/>
        <end position="147"/>
    </location>
</feature>
<organism evidence="2 3">
    <name type="scientific">Tanacetum coccineum</name>
    <dbReference type="NCBI Taxonomy" id="301880"/>
    <lineage>
        <taxon>Eukaryota</taxon>
        <taxon>Viridiplantae</taxon>
        <taxon>Streptophyta</taxon>
        <taxon>Embryophyta</taxon>
        <taxon>Tracheophyta</taxon>
        <taxon>Spermatophyta</taxon>
        <taxon>Magnoliopsida</taxon>
        <taxon>eudicotyledons</taxon>
        <taxon>Gunneridae</taxon>
        <taxon>Pentapetalae</taxon>
        <taxon>asterids</taxon>
        <taxon>campanulids</taxon>
        <taxon>Asterales</taxon>
        <taxon>Asteraceae</taxon>
        <taxon>Asteroideae</taxon>
        <taxon>Anthemideae</taxon>
        <taxon>Anthemidinae</taxon>
        <taxon>Tanacetum</taxon>
    </lineage>
</organism>
<accession>A0ABQ5I1K1</accession>
<feature type="compositionally biased region" description="Basic and acidic residues" evidence="1">
    <location>
        <begin position="265"/>
        <end position="278"/>
    </location>
</feature>
<dbReference type="InterPro" id="IPR036691">
    <property type="entry name" value="Endo/exonu/phosph_ase_sf"/>
</dbReference>
<dbReference type="SUPFAM" id="SSF56219">
    <property type="entry name" value="DNase I-like"/>
    <property type="match status" value="1"/>
</dbReference>
<reference evidence="2" key="2">
    <citation type="submission" date="2022-01" db="EMBL/GenBank/DDBJ databases">
        <authorList>
            <person name="Yamashiro T."/>
            <person name="Shiraishi A."/>
            <person name="Satake H."/>
            <person name="Nakayama K."/>
        </authorList>
    </citation>
    <scope>NUCLEOTIDE SEQUENCE</scope>
</reference>
<dbReference type="GO" id="GO:0003964">
    <property type="term" value="F:RNA-directed DNA polymerase activity"/>
    <property type="evidence" value="ECO:0007669"/>
    <property type="project" value="UniProtKB-KW"/>
</dbReference>